<evidence type="ECO:0000256" key="1">
    <source>
        <dbReference type="ARBA" id="ARBA00009437"/>
    </source>
</evidence>
<dbReference type="PANTHER" id="PTHR30126:SF77">
    <property type="entry name" value="TRANSCRIPTIONAL REGULATORY PROTEIN"/>
    <property type="match status" value="1"/>
</dbReference>
<dbReference type="SUPFAM" id="SSF46785">
    <property type="entry name" value="Winged helix' DNA-binding domain"/>
    <property type="match status" value="1"/>
</dbReference>
<keyword evidence="3" id="KW-0238">DNA-binding</keyword>
<dbReference type="PANTHER" id="PTHR30126">
    <property type="entry name" value="HTH-TYPE TRANSCRIPTIONAL REGULATOR"/>
    <property type="match status" value="1"/>
</dbReference>
<dbReference type="EMBL" id="RZIJ01000030">
    <property type="protein sequence ID" value="RUQ64048.1"/>
    <property type="molecule type" value="Genomic_DNA"/>
</dbReference>
<keyword evidence="2" id="KW-0805">Transcription regulation</keyword>
<gene>
    <name evidence="6" type="ORF">EJ913_26745</name>
</gene>
<keyword evidence="7" id="KW-1185">Reference proteome</keyword>
<dbReference type="Proteomes" id="UP000280346">
    <property type="component" value="Unassembled WGS sequence"/>
</dbReference>
<sequence length="353" mass="39023">MRNRSSSSALFSARLGRQGLEARVLRVMGVIDRFFSLNRTSCAMLTLKQIEAVYWVNELGSFHGAAARLGTTQSTISKRIHELETHFGVELIERGSAATLTLKGREVIDDFSAMLDLRQGVLHRLAGDDSFSGRFRFGVTEMVALTWLADLVAAIRRVYPRMVLEPRVDMATGLRHQLARHALDLVISPSLESDAGYVTHPLPKLESAWMCSPELIPAGEDRLPLERLAQLPVLTHAEGSMLHLRLLRELDRLGIDRGRVLTCNSLIGLAELARAGLGVTYLPRAYFAPYVEAGELRIVEVPLALAPLDYAIVHRGDAISRRVADLIPPVCNFAGVACRVERKREDICLGEGI</sequence>
<evidence type="ECO:0000259" key="5">
    <source>
        <dbReference type="PROSITE" id="PS50931"/>
    </source>
</evidence>
<accession>A0A3S0V399</accession>
<dbReference type="PROSITE" id="PS50931">
    <property type="entry name" value="HTH_LYSR"/>
    <property type="match status" value="1"/>
</dbReference>
<dbReference type="GO" id="GO:0003700">
    <property type="term" value="F:DNA-binding transcription factor activity"/>
    <property type="evidence" value="ECO:0007669"/>
    <property type="project" value="InterPro"/>
</dbReference>
<evidence type="ECO:0000256" key="3">
    <source>
        <dbReference type="ARBA" id="ARBA00023125"/>
    </source>
</evidence>
<name>A0A3S0V399_9PROT</name>
<dbReference type="GO" id="GO:0000976">
    <property type="term" value="F:transcription cis-regulatory region binding"/>
    <property type="evidence" value="ECO:0007669"/>
    <property type="project" value="TreeGrafter"/>
</dbReference>
<comment type="similarity">
    <text evidence="1">Belongs to the LysR transcriptional regulatory family.</text>
</comment>
<feature type="domain" description="HTH lysR-type" evidence="5">
    <location>
        <begin position="45"/>
        <end position="101"/>
    </location>
</feature>
<evidence type="ECO:0000256" key="2">
    <source>
        <dbReference type="ARBA" id="ARBA00023015"/>
    </source>
</evidence>
<dbReference type="PRINTS" id="PR00039">
    <property type="entry name" value="HTHLYSR"/>
</dbReference>
<dbReference type="InterPro" id="IPR005119">
    <property type="entry name" value="LysR_subst-bd"/>
</dbReference>
<dbReference type="OrthoDB" id="9791253at2"/>
<evidence type="ECO:0000256" key="4">
    <source>
        <dbReference type="ARBA" id="ARBA00023163"/>
    </source>
</evidence>
<dbReference type="Gene3D" id="3.40.190.10">
    <property type="entry name" value="Periplasmic binding protein-like II"/>
    <property type="match status" value="2"/>
</dbReference>
<organism evidence="6 7">
    <name type="scientific">Azospirillum doebereinerae</name>
    <dbReference type="NCBI Taxonomy" id="92933"/>
    <lineage>
        <taxon>Bacteria</taxon>
        <taxon>Pseudomonadati</taxon>
        <taxon>Pseudomonadota</taxon>
        <taxon>Alphaproteobacteria</taxon>
        <taxon>Rhodospirillales</taxon>
        <taxon>Azospirillaceae</taxon>
        <taxon>Azospirillum</taxon>
    </lineage>
</organism>
<keyword evidence="4" id="KW-0804">Transcription</keyword>
<dbReference type="InterPro" id="IPR036390">
    <property type="entry name" value="WH_DNA-bd_sf"/>
</dbReference>
<comment type="caution">
    <text evidence="6">The sequence shown here is derived from an EMBL/GenBank/DDBJ whole genome shotgun (WGS) entry which is preliminary data.</text>
</comment>
<dbReference type="InterPro" id="IPR036388">
    <property type="entry name" value="WH-like_DNA-bd_sf"/>
</dbReference>
<dbReference type="Pfam" id="PF03466">
    <property type="entry name" value="LysR_substrate"/>
    <property type="match status" value="1"/>
</dbReference>
<dbReference type="CDD" id="cd05466">
    <property type="entry name" value="PBP2_LTTR_substrate"/>
    <property type="match status" value="1"/>
</dbReference>
<dbReference type="InterPro" id="IPR000847">
    <property type="entry name" value="LysR_HTH_N"/>
</dbReference>
<dbReference type="SUPFAM" id="SSF53850">
    <property type="entry name" value="Periplasmic binding protein-like II"/>
    <property type="match status" value="1"/>
</dbReference>
<reference evidence="6 7" key="1">
    <citation type="submission" date="2018-12" db="EMBL/GenBank/DDBJ databases">
        <authorList>
            <person name="Yang Y."/>
        </authorList>
    </citation>
    <scope>NUCLEOTIDE SEQUENCE [LARGE SCALE GENOMIC DNA]</scope>
    <source>
        <strain evidence="6 7">GSF71</strain>
    </source>
</reference>
<dbReference type="AlphaFoldDB" id="A0A3S0V399"/>
<dbReference type="Pfam" id="PF00126">
    <property type="entry name" value="HTH_1"/>
    <property type="match status" value="1"/>
</dbReference>
<proteinExistence type="inferred from homology"/>
<evidence type="ECO:0000313" key="7">
    <source>
        <dbReference type="Proteomes" id="UP000280346"/>
    </source>
</evidence>
<evidence type="ECO:0000313" key="6">
    <source>
        <dbReference type="EMBL" id="RUQ64048.1"/>
    </source>
</evidence>
<protein>
    <submittedName>
        <fullName evidence="6">LysR family transcriptional regulator</fullName>
    </submittedName>
</protein>
<dbReference type="Gene3D" id="1.10.10.10">
    <property type="entry name" value="Winged helix-like DNA-binding domain superfamily/Winged helix DNA-binding domain"/>
    <property type="match status" value="1"/>
</dbReference>